<dbReference type="PANTHER" id="PTHR46889">
    <property type="entry name" value="TRANSPOSASE INSF FOR INSERTION SEQUENCE IS3B-RELATED"/>
    <property type="match status" value="1"/>
</dbReference>
<feature type="non-terminal residue" evidence="2">
    <location>
        <position position="88"/>
    </location>
</feature>
<gene>
    <name evidence="2" type="ORF">Q4521_21070</name>
</gene>
<reference evidence="2" key="1">
    <citation type="submission" date="2023-07" db="EMBL/GenBank/DDBJ databases">
        <title>Genome content predicts the carbon catabolic preferences of heterotrophic bacteria.</title>
        <authorList>
            <person name="Gralka M."/>
        </authorList>
    </citation>
    <scope>NUCLEOTIDE SEQUENCE</scope>
    <source>
        <strain evidence="2">I3M17_2</strain>
    </source>
</reference>
<dbReference type="PANTHER" id="PTHR46889:SF4">
    <property type="entry name" value="TRANSPOSASE INSO FOR INSERTION SEQUENCE ELEMENT IS911B-RELATED"/>
    <property type="match status" value="1"/>
</dbReference>
<organism evidence="2 3">
    <name type="scientific">Saccharophagus degradans</name>
    <dbReference type="NCBI Taxonomy" id="86304"/>
    <lineage>
        <taxon>Bacteria</taxon>
        <taxon>Pseudomonadati</taxon>
        <taxon>Pseudomonadota</taxon>
        <taxon>Gammaproteobacteria</taxon>
        <taxon>Cellvibrionales</taxon>
        <taxon>Cellvibrionaceae</taxon>
        <taxon>Saccharophagus</taxon>
    </lineage>
</organism>
<dbReference type="GO" id="GO:0003676">
    <property type="term" value="F:nucleic acid binding"/>
    <property type="evidence" value="ECO:0007669"/>
    <property type="project" value="InterPro"/>
</dbReference>
<protein>
    <submittedName>
        <fullName evidence="2">DDE-type integrase/transposase/recombinase</fullName>
    </submittedName>
</protein>
<dbReference type="Proteomes" id="UP001169760">
    <property type="component" value="Unassembled WGS sequence"/>
</dbReference>
<dbReference type="InterPro" id="IPR036397">
    <property type="entry name" value="RNaseH_sf"/>
</dbReference>
<accession>A0AAW7XE11</accession>
<dbReference type="EMBL" id="JAUOPB010000106">
    <property type="protein sequence ID" value="MDO6424988.1"/>
    <property type="molecule type" value="Genomic_DNA"/>
</dbReference>
<dbReference type="InterPro" id="IPR012337">
    <property type="entry name" value="RNaseH-like_sf"/>
</dbReference>
<proteinExistence type="predicted"/>
<comment type="caution">
    <text evidence="2">The sequence shown here is derived from an EMBL/GenBank/DDBJ whole genome shotgun (WGS) entry which is preliminary data.</text>
</comment>
<dbReference type="AlphaFoldDB" id="A0AAW7XE11"/>
<evidence type="ECO:0000259" key="1">
    <source>
        <dbReference type="PROSITE" id="PS50994"/>
    </source>
</evidence>
<evidence type="ECO:0000313" key="3">
    <source>
        <dbReference type="Proteomes" id="UP001169760"/>
    </source>
</evidence>
<sequence>MNFIANIMQEQGIIARNGKAFNYGGHALTMHNVADNLLWRDFSTDRPNQKWVTDITYVWVEKQWLYLATVMDLFSRKIIGWSLDTNMT</sequence>
<name>A0AAW7XE11_9GAMM</name>
<evidence type="ECO:0000313" key="2">
    <source>
        <dbReference type="EMBL" id="MDO6424988.1"/>
    </source>
</evidence>
<feature type="domain" description="Integrase catalytic" evidence="1">
    <location>
        <begin position="43"/>
        <end position="88"/>
    </location>
</feature>
<dbReference type="InterPro" id="IPR050900">
    <property type="entry name" value="Transposase_IS3/IS150/IS904"/>
</dbReference>
<dbReference type="InterPro" id="IPR001584">
    <property type="entry name" value="Integrase_cat-core"/>
</dbReference>
<dbReference type="PROSITE" id="PS50994">
    <property type="entry name" value="INTEGRASE"/>
    <property type="match status" value="1"/>
</dbReference>
<dbReference type="SUPFAM" id="SSF53098">
    <property type="entry name" value="Ribonuclease H-like"/>
    <property type="match status" value="1"/>
</dbReference>
<dbReference type="Pfam" id="PF00665">
    <property type="entry name" value="rve"/>
    <property type="match status" value="1"/>
</dbReference>
<dbReference type="GO" id="GO:0015074">
    <property type="term" value="P:DNA integration"/>
    <property type="evidence" value="ECO:0007669"/>
    <property type="project" value="InterPro"/>
</dbReference>
<dbReference type="Gene3D" id="3.30.420.10">
    <property type="entry name" value="Ribonuclease H-like superfamily/Ribonuclease H"/>
    <property type="match status" value="1"/>
</dbReference>